<organism evidence="1 2">
    <name type="scientific">Ficus carica</name>
    <name type="common">Common fig</name>
    <dbReference type="NCBI Taxonomy" id="3494"/>
    <lineage>
        <taxon>Eukaryota</taxon>
        <taxon>Viridiplantae</taxon>
        <taxon>Streptophyta</taxon>
        <taxon>Embryophyta</taxon>
        <taxon>Tracheophyta</taxon>
        <taxon>Spermatophyta</taxon>
        <taxon>Magnoliopsida</taxon>
        <taxon>eudicotyledons</taxon>
        <taxon>Gunneridae</taxon>
        <taxon>Pentapetalae</taxon>
        <taxon>rosids</taxon>
        <taxon>fabids</taxon>
        <taxon>Rosales</taxon>
        <taxon>Moraceae</taxon>
        <taxon>Ficeae</taxon>
        <taxon>Ficus</taxon>
    </lineage>
</organism>
<gene>
    <name evidence="1" type="ORF">TIFTF001_011971</name>
</gene>
<evidence type="ECO:0000313" key="1">
    <source>
        <dbReference type="EMBL" id="GMN42762.1"/>
    </source>
</evidence>
<comment type="caution">
    <text evidence="1">The sequence shown here is derived from an EMBL/GenBank/DDBJ whole genome shotgun (WGS) entry which is preliminary data.</text>
</comment>
<protein>
    <submittedName>
        <fullName evidence="1">Uncharacterized protein</fullName>
    </submittedName>
</protein>
<keyword evidence="2" id="KW-1185">Reference proteome</keyword>
<dbReference type="Proteomes" id="UP001187192">
    <property type="component" value="Unassembled WGS sequence"/>
</dbReference>
<name>A0AA88D5U4_FICCA</name>
<dbReference type="AlphaFoldDB" id="A0AA88D5U4"/>
<evidence type="ECO:0000313" key="2">
    <source>
        <dbReference type="Proteomes" id="UP001187192"/>
    </source>
</evidence>
<reference evidence="1" key="1">
    <citation type="submission" date="2023-07" db="EMBL/GenBank/DDBJ databases">
        <title>draft genome sequence of fig (Ficus carica).</title>
        <authorList>
            <person name="Takahashi T."/>
            <person name="Nishimura K."/>
        </authorList>
    </citation>
    <scope>NUCLEOTIDE SEQUENCE</scope>
</reference>
<sequence>MSINQLSAAIGSRVLTKLQNSVEPLAEPPIPKALLGVPGGLEVELHYRGVSDSYELSAHEAYLSPAAVLATAVVNWLQHLQYPAQADLGVLVCVGVPSSNFLFYYHLPATLLHLVSTVAVRLLTYSIDCPYRARNYGLTLAIAQPDLTRVGKTQASSLAIITFIVSYLDRILINWRSCTYLSCYVLRSAASPLGTAAGFLLLDEGHSQTLGQPKSTLYGSNLSFRLWPSNSDITSGYYL</sequence>
<accession>A0AA88D5U4</accession>
<dbReference type="EMBL" id="BTGU01000015">
    <property type="protein sequence ID" value="GMN42762.1"/>
    <property type="molecule type" value="Genomic_DNA"/>
</dbReference>
<proteinExistence type="predicted"/>